<keyword evidence="1" id="KW-0378">Hydrolase</keyword>
<accession>A0A6I0LBJ9</accession>
<proteinExistence type="predicted"/>
<dbReference type="AlphaFoldDB" id="A0A6I0LBJ9"/>
<protein>
    <submittedName>
        <fullName evidence="1">Ubiquitin carboxyl-hydrolase</fullName>
    </submittedName>
</protein>
<dbReference type="GO" id="GO:0016787">
    <property type="term" value="F:hydrolase activity"/>
    <property type="evidence" value="ECO:0007669"/>
    <property type="project" value="UniProtKB-KW"/>
</dbReference>
<name>A0A6I0LBJ9_BACUN</name>
<dbReference type="EMBL" id="WCTJ01000039">
    <property type="protein sequence ID" value="KAB4248382.1"/>
    <property type="molecule type" value="Genomic_DNA"/>
</dbReference>
<evidence type="ECO:0000313" key="1">
    <source>
        <dbReference type="EMBL" id="KAB4248382.1"/>
    </source>
</evidence>
<dbReference type="Proteomes" id="UP000487989">
    <property type="component" value="Unassembled WGS sequence"/>
</dbReference>
<dbReference type="RefSeq" id="WP_151882041.1">
    <property type="nucleotide sequence ID" value="NZ_WCTH01000011.1"/>
</dbReference>
<comment type="caution">
    <text evidence="1">The sequence shown here is derived from an EMBL/GenBank/DDBJ whole genome shotgun (WGS) entry which is preliminary data.</text>
</comment>
<gene>
    <name evidence="1" type="ORF">GAP48_18710</name>
</gene>
<organism evidence="1 2">
    <name type="scientific">Bacteroides uniformis</name>
    <dbReference type="NCBI Taxonomy" id="820"/>
    <lineage>
        <taxon>Bacteria</taxon>
        <taxon>Pseudomonadati</taxon>
        <taxon>Bacteroidota</taxon>
        <taxon>Bacteroidia</taxon>
        <taxon>Bacteroidales</taxon>
        <taxon>Bacteroidaceae</taxon>
        <taxon>Bacteroides</taxon>
    </lineage>
</organism>
<evidence type="ECO:0000313" key="2">
    <source>
        <dbReference type="Proteomes" id="UP000487989"/>
    </source>
</evidence>
<sequence length="340" mass="39607">MPRIKMNCHACGTEMSIVEKENKTSKNNKRPIKEVVVKCKTADDKIAVLRNAGIDVSNLFSIKSSNGDEAVGRLINGKFTVIPDNDPIFTGIIHGGTVPNRRLFRRWVMAQVFHMLTQTDYNTHEKIGFTEALNRKGYKYQWNMVIEEYRVQSKLFSSDPENFTERNRWFNKEVAIEMAQHYIDQLKEMLNKTRIRKCKGIPYVRLKNRNVFVENLQAKVYAPLEKALDRIKKANSASMLYNAVNKFYNEVKKTYISNDFPQSKKFKDAYKGAGAFFTMKNLILFHGCKFPKMSQTASLTHLQNIIMPFDFDGYKLFGVLKDFLNHNKIDIERKQAEWRK</sequence>
<reference evidence="1 2" key="1">
    <citation type="journal article" date="2019" name="Nat. Med.">
        <title>A library of human gut bacterial isolates paired with longitudinal multiomics data enables mechanistic microbiome research.</title>
        <authorList>
            <person name="Poyet M."/>
            <person name="Groussin M."/>
            <person name="Gibbons S.M."/>
            <person name="Avila-Pacheco J."/>
            <person name="Jiang X."/>
            <person name="Kearney S.M."/>
            <person name="Perrotta A.R."/>
            <person name="Berdy B."/>
            <person name="Zhao S."/>
            <person name="Lieberman T.D."/>
            <person name="Swanson P.K."/>
            <person name="Smith M."/>
            <person name="Roesemann S."/>
            <person name="Alexander J.E."/>
            <person name="Rich S.A."/>
            <person name="Livny J."/>
            <person name="Vlamakis H."/>
            <person name="Clish C."/>
            <person name="Bullock K."/>
            <person name="Deik A."/>
            <person name="Scott J."/>
            <person name="Pierce K.A."/>
            <person name="Xavier R.J."/>
            <person name="Alm E.J."/>
        </authorList>
    </citation>
    <scope>NUCLEOTIDE SEQUENCE [LARGE SCALE GENOMIC DNA]</scope>
    <source>
        <strain evidence="1 2">BIOML-A3</strain>
    </source>
</reference>